<protein>
    <recommendedName>
        <fullName evidence="1">CobW/HypB/UreG nucleotide-binding domain-containing protein</fullName>
    </recommendedName>
</protein>
<reference evidence="2 3" key="1">
    <citation type="submission" date="2018-05" db="EMBL/GenBank/DDBJ databases">
        <title>Micromonospora atacamensis sp. nov., a novel actinobacteria isolated from high altitude Atacama Desert soil.</title>
        <authorList>
            <person name="Carro L."/>
            <person name="Golinska P."/>
            <person name="Klenk H.-P."/>
            <person name="Goodfellow M."/>
        </authorList>
    </citation>
    <scope>NUCLEOTIDE SEQUENCE [LARGE SCALE GENOMIC DNA]</scope>
    <source>
        <strain evidence="2 3">5R2A7</strain>
    </source>
</reference>
<dbReference type="PANTHER" id="PTHR13748:SF62">
    <property type="entry name" value="COBW DOMAIN-CONTAINING PROTEIN"/>
    <property type="match status" value="1"/>
</dbReference>
<dbReference type="Pfam" id="PF02492">
    <property type="entry name" value="cobW"/>
    <property type="match status" value="1"/>
</dbReference>
<sequence length="391" mass="41201">MGDAVDSDPARFYGPRTEPSKRFLGSREHAAAAAAAGRPSVPRLVVLTGFLGAGKTTTMLAAGRLLTRRGNRVAVITNDQGSDLVDTRAASDVTPDVGEVTGGCFCCRFEDLADLVTELLDSGQADTILAEAVGSCTDLQATVIRPLRARYRDRLALAPLTAVLDPARVDALDGDLEYLFERQLAEADLIAVNKTDTLPRADLDALLGQIRGRYPDAGLLGYSASTGAGVDQLVAHWTGARQRGRDVDLDVDYDRYAAAEAELSWLNQVWQVAAPGGFSARRWAHVALDSLSTACARQGHVIGHAKLAVQSPAGLIRMSVVAAGDPPRHEPAAAEETDEPPVDQATVLLNVRATCPPRDLESLVRSAAFDADLAAGAAARPGPASAFTPCC</sequence>
<keyword evidence="3" id="KW-1185">Reference proteome</keyword>
<dbReference type="InterPro" id="IPR003495">
    <property type="entry name" value="CobW/HypB/UreG_nucleotide-bd"/>
</dbReference>
<gene>
    <name evidence="2" type="ORF">DKT68_08230</name>
</gene>
<accession>A0A317D9U9</accession>
<evidence type="ECO:0000313" key="2">
    <source>
        <dbReference type="EMBL" id="PWR10860.1"/>
    </source>
</evidence>
<dbReference type="SUPFAM" id="SSF52540">
    <property type="entry name" value="P-loop containing nucleoside triphosphate hydrolases"/>
    <property type="match status" value="1"/>
</dbReference>
<dbReference type="InterPro" id="IPR027417">
    <property type="entry name" value="P-loop_NTPase"/>
</dbReference>
<dbReference type="Gene3D" id="3.40.50.300">
    <property type="entry name" value="P-loop containing nucleotide triphosphate hydrolases"/>
    <property type="match status" value="1"/>
</dbReference>
<evidence type="ECO:0000259" key="1">
    <source>
        <dbReference type="Pfam" id="PF02492"/>
    </source>
</evidence>
<dbReference type="InterPro" id="IPR051316">
    <property type="entry name" value="Zinc-reg_GTPase_activator"/>
</dbReference>
<dbReference type="OrthoDB" id="9808822at2"/>
<name>A0A317D9U9_9ACTN</name>
<proteinExistence type="predicted"/>
<evidence type="ECO:0000313" key="3">
    <source>
        <dbReference type="Proteomes" id="UP000245410"/>
    </source>
</evidence>
<feature type="domain" description="CobW/HypB/UreG nucleotide-binding" evidence="1">
    <location>
        <begin position="45"/>
        <end position="209"/>
    </location>
</feature>
<feature type="non-terminal residue" evidence="2">
    <location>
        <position position="391"/>
    </location>
</feature>
<dbReference type="AlphaFoldDB" id="A0A317D9U9"/>
<organism evidence="2 3">
    <name type="scientific">Micromonospora acroterricola</name>
    <dbReference type="NCBI Taxonomy" id="2202421"/>
    <lineage>
        <taxon>Bacteria</taxon>
        <taxon>Bacillati</taxon>
        <taxon>Actinomycetota</taxon>
        <taxon>Actinomycetes</taxon>
        <taxon>Micromonosporales</taxon>
        <taxon>Micromonosporaceae</taxon>
        <taxon>Micromonospora</taxon>
    </lineage>
</organism>
<dbReference type="PANTHER" id="PTHR13748">
    <property type="entry name" value="COBW-RELATED"/>
    <property type="match status" value="1"/>
</dbReference>
<comment type="caution">
    <text evidence="2">The sequence shown here is derived from an EMBL/GenBank/DDBJ whole genome shotgun (WGS) entry which is preliminary data.</text>
</comment>
<dbReference type="EMBL" id="QGKR01000149">
    <property type="protein sequence ID" value="PWR10860.1"/>
    <property type="molecule type" value="Genomic_DNA"/>
</dbReference>
<dbReference type="Proteomes" id="UP000245410">
    <property type="component" value="Unassembled WGS sequence"/>
</dbReference>
<dbReference type="GO" id="GO:0005737">
    <property type="term" value="C:cytoplasm"/>
    <property type="evidence" value="ECO:0007669"/>
    <property type="project" value="TreeGrafter"/>
</dbReference>